<comment type="caution">
    <text evidence="6">The sequence shown here is derived from an EMBL/GenBank/DDBJ whole genome shotgun (WGS) entry which is preliminary data.</text>
</comment>
<evidence type="ECO:0000259" key="5">
    <source>
        <dbReference type="PROSITE" id="PS50977"/>
    </source>
</evidence>
<feature type="domain" description="HTH tetR-type" evidence="5">
    <location>
        <begin position="217"/>
        <end position="277"/>
    </location>
</feature>
<reference evidence="6 7" key="1">
    <citation type="journal article" date="2019" name="Int. J. Syst. Evol. Microbiol.">
        <title>The Global Catalogue of Microorganisms (GCM) 10K type strain sequencing project: providing services to taxonomists for standard genome sequencing and annotation.</title>
        <authorList>
            <consortium name="The Broad Institute Genomics Platform"/>
            <consortium name="The Broad Institute Genome Sequencing Center for Infectious Disease"/>
            <person name="Wu L."/>
            <person name="Ma J."/>
        </authorList>
    </citation>
    <scope>NUCLEOTIDE SEQUENCE [LARGE SCALE GENOMIC DNA]</scope>
    <source>
        <strain evidence="6 7">JCM 10303</strain>
    </source>
</reference>
<evidence type="ECO:0000313" key="7">
    <source>
        <dbReference type="Proteomes" id="UP001500729"/>
    </source>
</evidence>
<dbReference type="InterPro" id="IPR036271">
    <property type="entry name" value="Tet_transcr_reg_TetR-rel_C_sf"/>
</dbReference>
<keyword evidence="3" id="KW-0804">Transcription</keyword>
<dbReference type="SUPFAM" id="SSF46689">
    <property type="entry name" value="Homeodomain-like"/>
    <property type="match status" value="2"/>
</dbReference>
<dbReference type="InterPro" id="IPR001647">
    <property type="entry name" value="HTH_TetR"/>
</dbReference>
<dbReference type="Gene3D" id="1.10.357.10">
    <property type="entry name" value="Tetracycline Repressor, domain 2"/>
    <property type="match status" value="2"/>
</dbReference>
<dbReference type="RefSeq" id="WP_009949582.1">
    <property type="nucleotide sequence ID" value="NZ_BAAAGS010000068.1"/>
</dbReference>
<sequence length="404" mass="44031">MAAAGSKGAAGAVRNTRPRNRRTQIVAAASELFHARGYPRVGMSDIAEAVGVGPSALYRHFASKQRLLTEVVLEELRPFGEILGRVGTDDLDALVAELATAALDHRRLGVLWQREARHLPAAEREKLKGELRAVAGGLADLARVRRPGLAEEDARFRGWCLFSALTSPSYHQVELPRAEFEGLLRNMVAVVTDQQPMALASRRTAEPATSPLLARRASRRAVLLSAATRLFADNGFTAVTTDDIGAAAGIAGPSVYSHFASKQELLGAVIARGCAWLEIELERTLTATGDAEEALRELLHSYITFAYDHGRFIDILVTEVGHLPDAERHRARQTQHDYVAEWVALLCRVRPDLDRVPARVLVQAALTAANDMARTGTVRDPDAVARVGSALMFRTDAYRAFTYG</sequence>
<organism evidence="6 7">
    <name type="scientific">Saccharopolyspora erythraea</name>
    <name type="common">Streptomyces erythraeus</name>
    <dbReference type="NCBI Taxonomy" id="1836"/>
    <lineage>
        <taxon>Bacteria</taxon>
        <taxon>Bacillati</taxon>
        <taxon>Actinomycetota</taxon>
        <taxon>Actinomycetes</taxon>
        <taxon>Pseudonocardiales</taxon>
        <taxon>Pseudonocardiaceae</taxon>
        <taxon>Saccharopolyspora</taxon>
    </lineage>
</organism>
<evidence type="ECO:0000256" key="2">
    <source>
        <dbReference type="ARBA" id="ARBA00023125"/>
    </source>
</evidence>
<dbReference type="PANTHER" id="PTHR30055:SF234">
    <property type="entry name" value="HTH-TYPE TRANSCRIPTIONAL REGULATOR BETI"/>
    <property type="match status" value="1"/>
</dbReference>
<dbReference type="Pfam" id="PF00440">
    <property type="entry name" value="TetR_N"/>
    <property type="match status" value="2"/>
</dbReference>
<feature type="DNA-binding region" description="H-T-H motif" evidence="4">
    <location>
        <begin position="42"/>
        <end position="61"/>
    </location>
</feature>
<evidence type="ECO:0000313" key="6">
    <source>
        <dbReference type="EMBL" id="GAA0555983.1"/>
    </source>
</evidence>
<keyword evidence="1" id="KW-0805">Transcription regulation</keyword>
<dbReference type="PROSITE" id="PS01081">
    <property type="entry name" value="HTH_TETR_1"/>
    <property type="match status" value="1"/>
</dbReference>
<evidence type="ECO:0000256" key="3">
    <source>
        <dbReference type="ARBA" id="ARBA00023163"/>
    </source>
</evidence>
<dbReference type="InterPro" id="IPR023772">
    <property type="entry name" value="DNA-bd_HTH_TetR-type_CS"/>
</dbReference>
<dbReference type="PROSITE" id="PS50977">
    <property type="entry name" value="HTH_TETR_2"/>
    <property type="match status" value="2"/>
</dbReference>
<dbReference type="EMBL" id="BAAAGS010000068">
    <property type="protein sequence ID" value="GAA0555983.1"/>
    <property type="molecule type" value="Genomic_DNA"/>
</dbReference>
<dbReference type="Proteomes" id="UP001500729">
    <property type="component" value="Unassembled WGS sequence"/>
</dbReference>
<evidence type="ECO:0000256" key="1">
    <source>
        <dbReference type="ARBA" id="ARBA00023015"/>
    </source>
</evidence>
<dbReference type="PANTHER" id="PTHR30055">
    <property type="entry name" value="HTH-TYPE TRANSCRIPTIONAL REGULATOR RUTR"/>
    <property type="match status" value="1"/>
</dbReference>
<gene>
    <name evidence="6" type="ORF">GCM10009533_62270</name>
</gene>
<evidence type="ECO:0000256" key="4">
    <source>
        <dbReference type="PROSITE-ProRule" id="PRU00335"/>
    </source>
</evidence>
<proteinExistence type="predicted"/>
<dbReference type="Pfam" id="PF17932">
    <property type="entry name" value="TetR_C_24"/>
    <property type="match status" value="1"/>
</dbReference>
<keyword evidence="7" id="KW-1185">Reference proteome</keyword>
<dbReference type="InterPro" id="IPR050109">
    <property type="entry name" value="HTH-type_TetR-like_transc_reg"/>
</dbReference>
<dbReference type="Gene3D" id="1.10.10.60">
    <property type="entry name" value="Homeodomain-like"/>
    <property type="match status" value="1"/>
</dbReference>
<name>A0ABN1DZC6_SACER</name>
<dbReference type="InterPro" id="IPR009057">
    <property type="entry name" value="Homeodomain-like_sf"/>
</dbReference>
<protein>
    <submittedName>
        <fullName evidence="6">TetR/AcrR family transcriptional regulator</fullName>
    </submittedName>
</protein>
<dbReference type="InterPro" id="IPR041490">
    <property type="entry name" value="KstR2_TetR_C"/>
</dbReference>
<accession>A0ABN1DZC6</accession>
<dbReference type="PRINTS" id="PR00455">
    <property type="entry name" value="HTHTETR"/>
</dbReference>
<dbReference type="SUPFAM" id="SSF48498">
    <property type="entry name" value="Tetracyclin repressor-like, C-terminal domain"/>
    <property type="match status" value="1"/>
</dbReference>
<keyword evidence="2 4" id="KW-0238">DNA-binding</keyword>
<feature type="domain" description="HTH tetR-type" evidence="5">
    <location>
        <begin position="19"/>
        <end position="79"/>
    </location>
</feature>
<feature type="DNA-binding region" description="H-T-H motif" evidence="4">
    <location>
        <begin position="240"/>
        <end position="259"/>
    </location>
</feature>